<dbReference type="Gene3D" id="1.20.5.4570">
    <property type="match status" value="1"/>
</dbReference>
<dbReference type="InterPro" id="IPR032903">
    <property type="entry name" value="FDC-like"/>
</dbReference>
<dbReference type="InterPro" id="IPR049383">
    <property type="entry name" value="UbiD-like_N"/>
</dbReference>
<keyword evidence="1" id="KW-0464">Manganese</keyword>
<dbReference type="GO" id="GO:0046281">
    <property type="term" value="P:cinnamic acid catabolic process"/>
    <property type="evidence" value="ECO:0007669"/>
    <property type="project" value="UniProtKB-UniRule"/>
</dbReference>
<keyword evidence="1" id="KW-0456">Lyase</keyword>
<accession>A0AAJ0E0Q0</accession>
<dbReference type="SUPFAM" id="SSF50475">
    <property type="entry name" value="FMN-binding split barrel"/>
    <property type="match status" value="1"/>
</dbReference>
<dbReference type="Proteomes" id="UP001240678">
    <property type="component" value="Unassembled WGS sequence"/>
</dbReference>
<dbReference type="PANTHER" id="PTHR30108:SF17">
    <property type="entry name" value="FERULIC ACID DECARBOXYLASE 1"/>
    <property type="match status" value="1"/>
</dbReference>
<dbReference type="Pfam" id="PF20695">
    <property type="entry name" value="UbiD_N"/>
    <property type="match status" value="1"/>
</dbReference>
<dbReference type="GO" id="GO:0046872">
    <property type="term" value="F:metal ion binding"/>
    <property type="evidence" value="ECO:0007669"/>
    <property type="project" value="UniProtKB-KW"/>
</dbReference>
<keyword evidence="6" id="KW-1185">Reference proteome</keyword>
<feature type="binding site" evidence="1">
    <location>
        <position position="176"/>
    </location>
    <ligand>
        <name>Mn(2+)</name>
        <dbReference type="ChEBI" id="CHEBI:29035"/>
    </ligand>
</feature>
<dbReference type="EC" id="4.1.1.102" evidence="1"/>
<evidence type="ECO:0000259" key="4">
    <source>
        <dbReference type="Pfam" id="PF20696"/>
    </source>
</evidence>
<dbReference type="Pfam" id="PF01977">
    <property type="entry name" value="UbiD"/>
    <property type="match status" value="1"/>
</dbReference>
<dbReference type="NCBIfam" id="TIGR00148">
    <property type="entry name" value="UbiD family decarboxylase"/>
    <property type="match status" value="1"/>
</dbReference>
<dbReference type="GO" id="GO:0016831">
    <property type="term" value="F:carboxy-lyase activity"/>
    <property type="evidence" value="ECO:0007669"/>
    <property type="project" value="UniProtKB-UniRule"/>
</dbReference>
<keyword evidence="1" id="KW-0963">Cytoplasm</keyword>
<comment type="subcellular location">
    <subcellularLocation>
        <location evidence="1">Cytoplasm</location>
    </subcellularLocation>
</comment>
<sequence>MAMNLATEDPKSSAASFRTFIEELAEENDLLSITKEVDPHLELAAITRKVYETRDKAPLFQCVKGRTEDGLFRVLGAPVGASKLPGKCFIRIAKSLGLPSTSSGRDIIEAINQAKRLQPIPPNEFETGPVKEFKIAGEHIDLESLPIPMLHEADGGRYLQTFGMFIVQSPDGAWVNWSITRGMVNGKRTMVCPTMSAQDIGRIRNMWLERGEDMPFALCFGVPPAAIMVSGMPIPKGVNESGFVGALIGKPVEVTKCETSEIRIPCDTELVLEGLVSATEMANEGPFVEYHGHAFQGVAKPAPVFRVDAITYRKDPIVPICVTGRAAEESETVWALTQAAEVLNICQAAGLPIRMVWSPFESHCLWFALQVDWAALRALRTDMEEFCKKVGTIVFASKPGFYIPKVYLVGEDIDPTDLNDVIWAEATRCQPEVNEFFFDDYGNIPLIPYVSRGFRKGRNHVKVVRCCMFPEEFTEAKENWKSASFRGSYPQDIQDKVDSQWTSYGF</sequence>
<dbReference type="SUPFAM" id="SSF143968">
    <property type="entry name" value="UbiD C-terminal domain-like"/>
    <property type="match status" value="1"/>
</dbReference>
<evidence type="ECO:0000313" key="6">
    <source>
        <dbReference type="Proteomes" id="UP001240678"/>
    </source>
</evidence>
<comment type="cofactor">
    <cofactor evidence="1">
        <name>prenylated FMN</name>
        <dbReference type="ChEBI" id="CHEBI:87746"/>
    </cofactor>
    <text evidence="1">Binds 1 prenylated FMN per subunit.</text>
</comment>
<comment type="function">
    <text evidence="1">Catalyzes the reversible decarboxylation of aromatic carboxylic acids like ferulic acid, p-coumaric acid or cinnamic acid, producing the corresponding vinyl derivatives 4-vinylphenol, 4-vinylguaiacol, and styrene, respectively, which play the role of aroma metabolites.</text>
</comment>
<comment type="catalytic activity">
    <reaction evidence="1">
        <text>(E)-4-coumarate + H(+) = 4-vinylphenol + CO2</text>
        <dbReference type="Rhea" id="RHEA:33227"/>
        <dbReference type="ChEBI" id="CHEBI:1883"/>
        <dbReference type="ChEBI" id="CHEBI:12876"/>
        <dbReference type="ChEBI" id="CHEBI:15378"/>
        <dbReference type="ChEBI" id="CHEBI:16526"/>
        <dbReference type="EC" id="4.1.1.102"/>
    </reaction>
</comment>
<dbReference type="GO" id="GO:0005737">
    <property type="term" value="C:cytoplasm"/>
    <property type="evidence" value="ECO:0007669"/>
    <property type="project" value="UniProtKB-SubCell"/>
</dbReference>
<feature type="binding site" evidence="1">
    <location>
        <position position="240"/>
    </location>
    <ligand>
        <name>Mn(2+)</name>
        <dbReference type="ChEBI" id="CHEBI:29035"/>
    </ligand>
</feature>
<feature type="binding site" evidence="1">
    <location>
        <position position="398"/>
    </location>
    <ligand>
        <name>prenylated FMN</name>
        <dbReference type="ChEBI" id="CHEBI:87746"/>
    </ligand>
</feature>
<comment type="similarity">
    <text evidence="1">Belongs to the UbiD family. UbiD-like/FDC subfamily.</text>
</comment>
<evidence type="ECO:0000259" key="2">
    <source>
        <dbReference type="Pfam" id="PF01977"/>
    </source>
</evidence>
<comment type="catalytic activity">
    <reaction evidence="1">
        <text>(E)-ferulate + H(+) = 2-methoxy-4-vinylphenol + CO2</text>
        <dbReference type="Rhea" id="RHEA:33807"/>
        <dbReference type="ChEBI" id="CHEBI:15378"/>
        <dbReference type="ChEBI" id="CHEBI:16526"/>
        <dbReference type="ChEBI" id="CHEBI:29749"/>
        <dbReference type="ChEBI" id="CHEBI:42438"/>
        <dbReference type="EC" id="4.1.1.102"/>
    </reaction>
</comment>
<dbReference type="EMBL" id="MOOE01000006">
    <property type="protein sequence ID" value="KAK1528386.1"/>
    <property type="molecule type" value="Genomic_DNA"/>
</dbReference>
<dbReference type="Gene3D" id="3.40.1670.10">
    <property type="entry name" value="UbiD C-terminal domain-like"/>
    <property type="match status" value="1"/>
</dbReference>
<comment type="caution">
    <text evidence="1">Lacks conserved residue(s) required for the propagation of feature annotation.</text>
</comment>
<gene>
    <name evidence="1" type="primary">FDC1</name>
    <name evidence="5" type="ORF">CCOS01_06220</name>
</gene>
<feature type="active site" description="Proton donor" evidence="1">
    <location>
        <position position="289"/>
    </location>
</feature>
<comment type="catalytic activity">
    <reaction evidence="1">
        <text>(E)-cinnamate + H(+) = styrene + CO2</text>
        <dbReference type="Rhea" id="RHEA:46920"/>
        <dbReference type="ChEBI" id="CHEBI:15378"/>
        <dbReference type="ChEBI" id="CHEBI:15669"/>
        <dbReference type="ChEBI" id="CHEBI:16526"/>
        <dbReference type="ChEBI" id="CHEBI:27452"/>
        <dbReference type="EC" id="4.1.1.102"/>
    </reaction>
</comment>
<dbReference type="InterPro" id="IPR049381">
    <property type="entry name" value="UbiD-like_C"/>
</dbReference>
<evidence type="ECO:0000256" key="1">
    <source>
        <dbReference type="HAMAP-Rule" id="MF_03196"/>
    </source>
</evidence>
<keyword evidence="1" id="KW-0479">Metal-binding</keyword>
<dbReference type="InterPro" id="IPR002830">
    <property type="entry name" value="UbiD"/>
</dbReference>
<evidence type="ECO:0000259" key="3">
    <source>
        <dbReference type="Pfam" id="PF20695"/>
    </source>
</evidence>
<feature type="domain" description="3-octaprenyl-4-hydroxybenzoate carboxy-lyase-like N-terminal" evidence="3">
    <location>
        <begin position="21"/>
        <end position="111"/>
    </location>
</feature>
<comment type="subunit">
    <text evidence="1">Homodimer. May form higher order oligomers.</text>
</comment>
<reference evidence="5 6" key="1">
    <citation type="submission" date="2016-10" db="EMBL/GenBank/DDBJ databases">
        <title>The genome sequence of Colletotrichum fioriniae PJ7.</title>
        <authorList>
            <person name="Baroncelli R."/>
        </authorList>
    </citation>
    <scope>NUCLEOTIDE SEQUENCE [LARGE SCALE GENOMIC DNA]</scope>
    <source>
        <strain evidence="5 6">IMI 309622</strain>
    </source>
</reference>
<dbReference type="InterPro" id="IPR048304">
    <property type="entry name" value="UbiD_Rift_dom"/>
</dbReference>
<feature type="domain" description="3-octaprenyl-4-hydroxybenzoate carboxy-lyase-like C-terminal" evidence="4">
    <location>
        <begin position="332"/>
        <end position="458"/>
    </location>
</feature>
<dbReference type="HAMAP" id="MF_01983">
    <property type="entry name" value="UbiD_FDC"/>
    <property type="match status" value="1"/>
</dbReference>
<evidence type="ECO:0000313" key="5">
    <source>
        <dbReference type="EMBL" id="KAK1528386.1"/>
    </source>
</evidence>
<proteinExistence type="inferred from homology"/>
<keyword evidence="1" id="KW-0210">Decarboxylase</keyword>
<dbReference type="Pfam" id="PF20696">
    <property type="entry name" value="UbiD_C"/>
    <property type="match status" value="1"/>
</dbReference>
<feature type="domain" description="3-octaprenyl-4-hydroxybenzoate carboxy-lyase-like Rift-related" evidence="2">
    <location>
        <begin position="126"/>
        <end position="325"/>
    </location>
</feature>
<feature type="binding site" evidence="1">
    <location>
        <position position="240"/>
    </location>
    <ligand>
        <name>prenylated FMN</name>
        <dbReference type="ChEBI" id="CHEBI:87746"/>
    </ligand>
</feature>
<feature type="binding site" evidence="1">
    <location>
        <begin position="198"/>
        <end position="199"/>
    </location>
    <ligand>
        <name>prenylated FMN</name>
        <dbReference type="ChEBI" id="CHEBI:87746"/>
    </ligand>
</feature>
<organism evidence="5 6">
    <name type="scientific">Colletotrichum costaricense</name>
    <dbReference type="NCBI Taxonomy" id="1209916"/>
    <lineage>
        <taxon>Eukaryota</taxon>
        <taxon>Fungi</taxon>
        <taxon>Dikarya</taxon>
        <taxon>Ascomycota</taxon>
        <taxon>Pezizomycotina</taxon>
        <taxon>Sordariomycetes</taxon>
        <taxon>Hypocreomycetidae</taxon>
        <taxon>Glomerellales</taxon>
        <taxon>Glomerellaceae</taxon>
        <taxon>Colletotrichum</taxon>
        <taxon>Colletotrichum acutatum species complex</taxon>
    </lineage>
</organism>
<feature type="binding site" evidence="1">
    <location>
        <begin position="176"/>
        <end position="181"/>
    </location>
    <ligand>
        <name>prenylated FMN</name>
        <dbReference type="ChEBI" id="CHEBI:87746"/>
    </ligand>
</feature>
<dbReference type="AlphaFoldDB" id="A0AAJ0E0Q0"/>
<name>A0AAJ0E0Q0_9PEZI</name>
<dbReference type="PANTHER" id="PTHR30108">
    <property type="entry name" value="3-OCTAPRENYL-4-HYDROXYBENZOATE CARBOXY-LYASE-RELATED"/>
    <property type="match status" value="1"/>
</dbReference>
<comment type="cofactor">
    <cofactor evidence="1">
        <name>Mn(2+)</name>
        <dbReference type="ChEBI" id="CHEBI:29035"/>
    </cofactor>
</comment>
<dbReference type="GO" id="GO:0033494">
    <property type="term" value="P:ferulate metabolic process"/>
    <property type="evidence" value="ECO:0007669"/>
    <property type="project" value="UniProtKB-UniRule"/>
</dbReference>
<comment type="caution">
    <text evidence="5">The sequence shown here is derived from an EMBL/GenBank/DDBJ whole genome shotgun (WGS) entry which is preliminary data.</text>
</comment>
<protein>
    <recommendedName>
        <fullName evidence="1">Ferulic acid decarboxylase 1</fullName>
        <ecNumber evidence="1">4.1.1.102</ecNumber>
    </recommendedName>
    <alternativeName>
        <fullName evidence="1">Phenacrylate decarboxylase</fullName>
    </alternativeName>
</protein>